<dbReference type="eggNOG" id="ENOG502QW08">
    <property type="taxonomic scope" value="Eukaryota"/>
</dbReference>
<keyword evidence="3" id="KW-1185">Reference proteome</keyword>
<dbReference type="InParanoid" id="E1ZRX7"/>
<dbReference type="EMBL" id="GL433864">
    <property type="protein sequence ID" value="EFN51415.1"/>
    <property type="molecule type" value="Genomic_DNA"/>
</dbReference>
<dbReference type="KEGG" id="cvr:CHLNCDRAFT_59244"/>
<dbReference type="SUPFAM" id="SSF88713">
    <property type="entry name" value="Glycoside hydrolase/deacetylase"/>
    <property type="match status" value="1"/>
</dbReference>
<evidence type="ECO:0000313" key="2">
    <source>
        <dbReference type="EMBL" id="EFN51415.1"/>
    </source>
</evidence>
<protein>
    <submittedName>
        <fullName evidence="2">Uncharacterized protein</fullName>
    </submittedName>
</protein>
<reference evidence="2 3" key="1">
    <citation type="journal article" date="2010" name="Plant Cell">
        <title>The Chlorella variabilis NC64A genome reveals adaptation to photosymbiosis, coevolution with viruses, and cryptic sex.</title>
        <authorList>
            <person name="Blanc G."/>
            <person name="Duncan G."/>
            <person name="Agarkova I."/>
            <person name="Borodovsky M."/>
            <person name="Gurnon J."/>
            <person name="Kuo A."/>
            <person name="Lindquist E."/>
            <person name="Lucas S."/>
            <person name="Pangilinan J."/>
            <person name="Polle J."/>
            <person name="Salamov A."/>
            <person name="Terry A."/>
            <person name="Yamada T."/>
            <person name="Dunigan D.D."/>
            <person name="Grigoriev I.V."/>
            <person name="Claverie J.M."/>
            <person name="Van Etten J.L."/>
        </authorList>
    </citation>
    <scope>NUCLEOTIDE SEQUENCE [LARGE SCALE GENOMIC DNA]</scope>
    <source>
        <strain evidence="2 3">NC64A</strain>
    </source>
</reference>
<feature type="region of interest" description="Disordered" evidence="1">
    <location>
        <begin position="27"/>
        <end position="64"/>
    </location>
</feature>
<accession>E1ZRX7</accession>
<dbReference type="PANTHER" id="PTHR45985:SF3">
    <property type="entry name" value="CHITIN DEACETYLASE-LIKE 4"/>
    <property type="match status" value="1"/>
</dbReference>
<gene>
    <name evidence="2" type="ORF">CHLNCDRAFT_59244</name>
</gene>
<dbReference type="InterPro" id="IPR011330">
    <property type="entry name" value="Glyco_hydro/deAcase_b/a-brl"/>
</dbReference>
<sequence>MRALPASPTLAHAAPCQLPPYLSPGPKCSRAAMSGESRAQRYHDDQYPTTPPGSDAAISTGAGECSPKERYPLWEVPLWTVADAAGKPLDTMDPPGDAFKLYTREVPRGRVGQERKAGGQLARRLAGNRAPLGLFFHAGMESQPDRVAQLRRFIAAAAATRDVWFVTTQQLLRWMAAPAAAGRLRAAGLGCKRPTDIKGRACATYVSDCVFGSWEARRCRCACLGEGSPGGYCSNRRTEQCTEAC</sequence>
<evidence type="ECO:0000313" key="3">
    <source>
        <dbReference type="Proteomes" id="UP000008141"/>
    </source>
</evidence>
<dbReference type="PANTHER" id="PTHR45985">
    <property type="match status" value="1"/>
</dbReference>
<proteinExistence type="predicted"/>
<dbReference type="OrthoDB" id="504708at2759"/>
<dbReference type="GeneID" id="17350816"/>
<dbReference type="RefSeq" id="XP_005843517.1">
    <property type="nucleotide sequence ID" value="XM_005843455.1"/>
</dbReference>
<organism evidence="3">
    <name type="scientific">Chlorella variabilis</name>
    <name type="common">Green alga</name>
    <dbReference type="NCBI Taxonomy" id="554065"/>
    <lineage>
        <taxon>Eukaryota</taxon>
        <taxon>Viridiplantae</taxon>
        <taxon>Chlorophyta</taxon>
        <taxon>core chlorophytes</taxon>
        <taxon>Trebouxiophyceae</taxon>
        <taxon>Chlorellales</taxon>
        <taxon>Chlorellaceae</taxon>
        <taxon>Chlorella clade</taxon>
        <taxon>Chlorella</taxon>
    </lineage>
</organism>
<dbReference type="InterPro" id="IPR052740">
    <property type="entry name" value="CE4"/>
</dbReference>
<dbReference type="AlphaFoldDB" id="E1ZRX7"/>
<dbReference type="Gene3D" id="3.20.20.370">
    <property type="entry name" value="Glycoside hydrolase/deacetylase"/>
    <property type="match status" value="1"/>
</dbReference>
<dbReference type="Proteomes" id="UP000008141">
    <property type="component" value="Unassembled WGS sequence"/>
</dbReference>
<evidence type="ECO:0000256" key="1">
    <source>
        <dbReference type="SAM" id="MobiDB-lite"/>
    </source>
</evidence>
<dbReference type="STRING" id="554065.E1ZRX7"/>
<dbReference type="GO" id="GO:0005975">
    <property type="term" value="P:carbohydrate metabolic process"/>
    <property type="evidence" value="ECO:0007669"/>
    <property type="project" value="InterPro"/>
</dbReference>
<name>E1ZRX7_CHLVA</name>